<dbReference type="Pfam" id="PF01753">
    <property type="entry name" value="zf-MYND"/>
    <property type="match status" value="1"/>
</dbReference>
<evidence type="ECO:0000256" key="4">
    <source>
        <dbReference type="PROSITE-ProRule" id="PRU00134"/>
    </source>
</evidence>
<dbReference type="GO" id="GO:0008270">
    <property type="term" value="F:zinc ion binding"/>
    <property type="evidence" value="ECO:0007669"/>
    <property type="project" value="UniProtKB-KW"/>
</dbReference>
<evidence type="ECO:0000259" key="6">
    <source>
        <dbReference type="PROSITE" id="PS50865"/>
    </source>
</evidence>
<reference evidence="7" key="1">
    <citation type="submission" date="2020-06" db="EMBL/GenBank/DDBJ databases">
        <authorList>
            <consortium name="Plant Systems Biology data submission"/>
        </authorList>
    </citation>
    <scope>NUCLEOTIDE SEQUENCE</scope>
    <source>
        <strain evidence="7">D6</strain>
    </source>
</reference>
<evidence type="ECO:0000256" key="3">
    <source>
        <dbReference type="ARBA" id="ARBA00022833"/>
    </source>
</evidence>
<dbReference type="PROSITE" id="PS50865">
    <property type="entry name" value="ZF_MYND_2"/>
    <property type="match status" value="1"/>
</dbReference>
<accession>A0A9N8DAB6</accession>
<dbReference type="AlphaFoldDB" id="A0A9N8DAB6"/>
<evidence type="ECO:0000256" key="1">
    <source>
        <dbReference type="ARBA" id="ARBA00022723"/>
    </source>
</evidence>
<feature type="domain" description="MYND-type" evidence="6">
    <location>
        <begin position="32"/>
        <end position="75"/>
    </location>
</feature>
<dbReference type="OrthoDB" id="76265at2759"/>
<keyword evidence="3" id="KW-0862">Zinc</keyword>
<dbReference type="Gene3D" id="6.10.140.2220">
    <property type="match status" value="1"/>
</dbReference>
<keyword evidence="1" id="KW-0479">Metal-binding</keyword>
<dbReference type="SUPFAM" id="SSF144232">
    <property type="entry name" value="HIT/MYND zinc finger-like"/>
    <property type="match status" value="1"/>
</dbReference>
<keyword evidence="2 4" id="KW-0863">Zinc-finger</keyword>
<evidence type="ECO:0000313" key="7">
    <source>
        <dbReference type="EMBL" id="CAB9496039.1"/>
    </source>
</evidence>
<evidence type="ECO:0000256" key="5">
    <source>
        <dbReference type="SAM" id="MobiDB-lite"/>
    </source>
</evidence>
<dbReference type="InterPro" id="IPR002893">
    <property type="entry name" value="Znf_MYND"/>
</dbReference>
<keyword evidence="8" id="KW-1185">Reference proteome</keyword>
<dbReference type="EMBL" id="CAICTM010000001">
    <property type="protein sequence ID" value="CAB9496039.1"/>
    <property type="molecule type" value="Genomic_DNA"/>
</dbReference>
<organism evidence="7 8">
    <name type="scientific">Seminavis robusta</name>
    <dbReference type="NCBI Taxonomy" id="568900"/>
    <lineage>
        <taxon>Eukaryota</taxon>
        <taxon>Sar</taxon>
        <taxon>Stramenopiles</taxon>
        <taxon>Ochrophyta</taxon>
        <taxon>Bacillariophyta</taxon>
        <taxon>Bacillariophyceae</taxon>
        <taxon>Bacillariophycidae</taxon>
        <taxon>Naviculales</taxon>
        <taxon>Naviculaceae</taxon>
        <taxon>Seminavis</taxon>
    </lineage>
</organism>
<sequence>MEEYAAGLEQLPDPSPSNDPSQRCKVSSEARCHGCGDEFEIDALKRCSKCKRVWYCSKACQVLDYKSPRNHKRMCREDLLSIAIQNIYCLPVEQKMALMAQGRIEQIPNNQFCQTVARICCPGNLDVFIDTAFKEFQLLRNHYFDEKEDVL</sequence>
<dbReference type="Proteomes" id="UP001153069">
    <property type="component" value="Unassembled WGS sequence"/>
</dbReference>
<proteinExistence type="predicted"/>
<feature type="region of interest" description="Disordered" evidence="5">
    <location>
        <begin position="1"/>
        <end position="22"/>
    </location>
</feature>
<comment type="caution">
    <text evidence="7">The sequence shown here is derived from an EMBL/GenBank/DDBJ whole genome shotgun (WGS) entry which is preliminary data.</text>
</comment>
<evidence type="ECO:0000313" key="8">
    <source>
        <dbReference type="Proteomes" id="UP001153069"/>
    </source>
</evidence>
<protein>
    <recommendedName>
        <fullName evidence="6">MYND-type domain-containing protein</fullName>
    </recommendedName>
</protein>
<evidence type="ECO:0000256" key="2">
    <source>
        <dbReference type="ARBA" id="ARBA00022771"/>
    </source>
</evidence>
<gene>
    <name evidence="7" type="ORF">SEMRO_1_G000180.1</name>
</gene>
<name>A0A9N8DAB6_9STRA</name>